<feature type="compositionally biased region" description="Acidic residues" evidence="1">
    <location>
        <begin position="100"/>
        <end position="142"/>
    </location>
</feature>
<protein>
    <submittedName>
        <fullName evidence="2">Halomucin</fullName>
    </submittedName>
</protein>
<gene>
    <name evidence="3" type="ORF">KUF71_002594</name>
    <name evidence="2" type="ORF">KUF71_006323</name>
</gene>
<feature type="compositionally biased region" description="Acidic residues" evidence="1">
    <location>
        <begin position="152"/>
        <end position="163"/>
    </location>
</feature>
<dbReference type="EMBL" id="JAHWGI010000566">
    <property type="protein sequence ID" value="KAK3916672.1"/>
    <property type="molecule type" value="Genomic_DNA"/>
</dbReference>
<evidence type="ECO:0000313" key="4">
    <source>
        <dbReference type="Proteomes" id="UP001219518"/>
    </source>
</evidence>
<feature type="compositionally biased region" description="Acidic residues" evidence="1">
    <location>
        <begin position="78"/>
        <end position="88"/>
    </location>
</feature>
<reference evidence="2" key="1">
    <citation type="submission" date="2021-07" db="EMBL/GenBank/DDBJ databases">
        <authorList>
            <person name="Catto M.A."/>
            <person name="Jacobson A."/>
            <person name="Kennedy G."/>
            <person name="Labadie P."/>
            <person name="Hunt B.G."/>
            <person name="Srinivasan R."/>
        </authorList>
    </citation>
    <scope>NUCLEOTIDE SEQUENCE</scope>
    <source>
        <strain evidence="2">PL_HMW_Pooled</strain>
        <tissue evidence="2">Head</tissue>
    </source>
</reference>
<dbReference type="InterPro" id="IPR009667">
    <property type="entry name" value="DUF1258"/>
</dbReference>
<evidence type="ECO:0000313" key="2">
    <source>
        <dbReference type="EMBL" id="KAK3916672.1"/>
    </source>
</evidence>
<feature type="compositionally biased region" description="Low complexity" evidence="1">
    <location>
        <begin position="30"/>
        <end position="46"/>
    </location>
</feature>
<organism evidence="2 4">
    <name type="scientific">Frankliniella fusca</name>
    <dbReference type="NCBI Taxonomy" id="407009"/>
    <lineage>
        <taxon>Eukaryota</taxon>
        <taxon>Metazoa</taxon>
        <taxon>Ecdysozoa</taxon>
        <taxon>Arthropoda</taxon>
        <taxon>Hexapoda</taxon>
        <taxon>Insecta</taxon>
        <taxon>Pterygota</taxon>
        <taxon>Neoptera</taxon>
        <taxon>Paraneoptera</taxon>
        <taxon>Thysanoptera</taxon>
        <taxon>Terebrantia</taxon>
        <taxon>Thripoidea</taxon>
        <taxon>Thripidae</taxon>
        <taxon>Frankliniella</taxon>
    </lineage>
</organism>
<accession>A0AAE1LFZ3</accession>
<dbReference type="AlphaFoldDB" id="A0AAE1LFZ3"/>
<feature type="compositionally biased region" description="Basic residues" evidence="1">
    <location>
        <begin position="7"/>
        <end position="16"/>
    </location>
</feature>
<feature type="region of interest" description="Disordered" evidence="1">
    <location>
        <begin position="1"/>
        <end position="170"/>
    </location>
</feature>
<evidence type="ECO:0000256" key="1">
    <source>
        <dbReference type="SAM" id="MobiDB-lite"/>
    </source>
</evidence>
<feature type="compositionally biased region" description="Basic and acidic residues" evidence="1">
    <location>
        <begin position="18"/>
        <end position="29"/>
    </location>
</feature>
<name>A0AAE1LFZ3_9NEOP</name>
<keyword evidence="4" id="KW-1185">Reference proteome</keyword>
<dbReference type="EMBL" id="JAHWGI010001223">
    <property type="protein sequence ID" value="KAK3925208.1"/>
    <property type="molecule type" value="Genomic_DNA"/>
</dbReference>
<reference evidence="2" key="2">
    <citation type="journal article" date="2023" name="BMC Genomics">
        <title>Pest status, molecular evolution, and epigenetic factors derived from the genome assembly of Frankliniella fusca, a thysanopteran phytovirus vector.</title>
        <authorList>
            <person name="Catto M.A."/>
            <person name="Labadie P.E."/>
            <person name="Jacobson A.L."/>
            <person name="Kennedy G.G."/>
            <person name="Srinivasan R."/>
            <person name="Hunt B.G."/>
        </authorList>
    </citation>
    <scope>NUCLEOTIDE SEQUENCE</scope>
    <source>
        <strain evidence="2">PL_HMW_Pooled</strain>
    </source>
</reference>
<dbReference type="PANTHER" id="PTHR46579:SF1">
    <property type="entry name" value="F5_8 TYPE C DOMAIN-CONTAINING PROTEIN"/>
    <property type="match status" value="1"/>
</dbReference>
<proteinExistence type="predicted"/>
<comment type="caution">
    <text evidence="2">The sequence shown here is derived from an EMBL/GenBank/DDBJ whole genome shotgun (WGS) entry which is preliminary data.</text>
</comment>
<dbReference type="PANTHER" id="PTHR46579">
    <property type="entry name" value="F5/8 TYPE C DOMAIN-CONTAINING PROTEIN-RELATED"/>
    <property type="match status" value="1"/>
</dbReference>
<sequence length="911" mass="104000">MNNERKKILRRAKYRRLNNSERHEQHNFSDSEGSTAESSGEESGSSEVERSGAESESGSAEVNRSGSEAELELRGADEEPAANEDNVSDDNIGNGHEADIGDDSEEESDGVYEDVQSDSDNDMLGNEDEDVSESDPGSEAESDVGSQQSDVESSDGDSDDEVEGNQPIYPGAPITLHESLLAIFTLMSTVNLSGTIVSLILRLIALHCPEGSIIKKTLHTFKVYFSKIGEALMVFHYFCAQCIYPLNNKSSECPKCKKSGNVSYFLELPLFHQLQNLLKRDNFYTNLQFRFKENRKRSRDCIEDIYDGYIYKQQMENGFLSNPSNISFMWYSDGVSIFKSSSFSIWPLCLVINELPYKLRSLPENILLVGLWFGKHKPSPNVFLRPLYKTMKNFESNGFTFKLPDNSDIKVKGKVICGTCDLPAKSKFMQFKQFNSYFGCPKCLIEGERAAAGRTTVQVYPFKPTLQKRTHAETIATARQALEARKRQKDASILGVKGPTLLARIVPDIIKCTAIDIMHGVALGVTKSLLNLWFSSKFSTMPWSVYHLLDVADEKLKKFKSPSFTQRAPRSLKEIKFWKASEYKLFLMYYSIPVMKNILPEVHLKHHCLLVSATFLLTQDSISLNQVQAASALLVSYVSSFANLYSLRYMGLNVHQLLHLPDEVLALGPLWVYSCFFLENFNGRINKFFHGTQHVALQICSSASMFMQIPIFKQRLLQDSQVKKFCDILEEKCKPFKIADVIDNFTYAVGTYSHNYQDVHASKIIIRECLRLEHGSCSIFYRLKKEGVMFFSKEYQRFSTRKESSYVSFQDEDTFKLGRILRFVRWSECRDLCDVNCRDCPVKFLAIIKVFKRQYWFAHDMVDVRLSYMNQVYPTDQIVATEVKNISNLCFFMEVNTDMYIAMPINRLEIE</sequence>
<dbReference type="Proteomes" id="UP001219518">
    <property type="component" value="Unassembled WGS sequence"/>
</dbReference>
<evidence type="ECO:0000313" key="3">
    <source>
        <dbReference type="EMBL" id="KAK3925208.1"/>
    </source>
</evidence>
<dbReference type="Pfam" id="PF06869">
    <property type="entry name" value="DUF1258"/>
    <property type="match status" value="1"/>
</dbReference>